<accession>A0ABT5IDI9</accession>
<dbReference type="InterPro" id="IPR051783">
    <property type="entry name" value="NAD(P)-dependent_oxidoreduct"/>
</dbReference>
<feature type="domain" description="NAD-dependent epimerase/dehydratase" evidence="2">
    <location>
        <begin position="3"/>
        <end position="209"/>
    </location>
</feature>
<dbReference type="Gene3D" id="3.40.50.720">
    <property type="entry name" value="NAD(P)-binding Rossmann-like Domain"/>
    <property type="match status" value="1"/>
</dbReference>
<sequence length="294" mass="30789">MTVFITGASGFIGGAVATRFIRAGHTVRGLIRDATKADSLRAFGIDPVIGTLSDATLLSEEAKRADVVINAASSDDRAAADVLIGALSGSGKTLIHTSGSSIVADEARGEPSDAVFDEDTPRSPKPDKEARVALDRAILDAPGVRSIVLCNSLIYGDALGPDARSVQLPRLVDLAKSTGAARYIGRGLNRWSTVHIADVADLYFLAYERAPDGFFAFVENGESAFADMVQAIADALGLGQATGMTSEAAESAWGREVAIFALGSNSRVRAKRARALGWTPAQGSAEAWVRQAVR</sequence>
<dbReference type="EMBL" id="JAQQKW010000004">
    <property type="protein sequence ID" value="MDC7694214.1"/>
    <property type="molecule type" value="Genomic_DNA"/>
</dbReference>
<dbReference type="Proteomes" id="UP001216595">
    <property type="component" value="Unassembled WGS sequence"/>
</dbReference>
<dbReference type="InterPro" id="IPR036291">
    <property type="entry name" value="NAD(P)-bd_dom_sf"/>
</dbReference>
<dbReference type="SUPFAM" id="SSF51735">
    <property type="entry name" value="NAD(P)-binding Rossmann-fold domains"/>
    <property type="match status" value="1"/>
</dbReference>
<dbReference type="PANTHER" id="PTHR48079:SF6">
    <property type="entry name" value="NAD(P)-BINDING DOMAIN-CONTAINING PROTEIN-RELATED"/>
    <property type="match status" value="1"/>
</dbReference>
<evidence type="ECO:0000313" key="4">
    <source>
        <dbReference type="Proteomes" id="UP001216595"/>
    </source>
</evidence>
<evidence type="ECO:0000256" key="1">
    <source>
        <dbReference type="SAM" id="MobiDB-lite"/>
    </source>
</evidence>
<dbReference type="InterPro" id="IPR001509">
    <property type="entry name" value="Epimerase_deHydtase"/>
</dbReference>
<name>A0ABT5IDI9_9CAUL</name>
<comment type="caution">
    <text evidence="3">The sequence shown here is derived from an EMBL/GenBank/DDBJ whole genome shotgun (WGS) entry which is preliminary data.</text>
</comment>
<feature type="region of interest" description="Disordered" evidence="1">
    <location>
        <begin position="105"/>
        <end position="127"/>
    </location>
</feature>
<dbReference type="PANTHER" id="PTHR48079">
    <property type="entry name" value="PROTEIN YEEZ"/>
    <property type="match status" value="1"/>
</dbReference>
<proteinExistence type="predicted"/>
<evidence type="ECO:0000259" key="2">
    <source>
        <dbReference type="Pfam" id="PF01370"/>
    </source>
</evidence>
<dbReference type="RefSeq" id="WP_272740933.1">
    <property type="nucleotide sequence ID" value="NZ_JAQQKW010000004.1"/>
</dbReference>
<dbReference type="Pfam" id="PF01370">
    <property type="entry name" value="Epimerase"/>
    <property type="match status" value="1"/>
</dbReference>
<keyword evidence="4" id="KW-1185">Reference proteome</keyword>
<evidence type="ECO:0000313" key="3">
    <source>
        <dbReference type="EMBL" id="MDC7694214.1"/>
    </source>
</evidence>
<gene>
    <name evidence="3" type="ORF">PQU94_07955</name>
</gene>
<protein>
    <submittedName>
        <fullName evidence="3">NAD-dependent epimerase/dehydratase family protein</fullName>
    </submittedName>
</protein>
<reference evidence="3 4" key="1">
    <citation type="submission" date="2023-01" db="EMBL/GenBank/DDBJ databases">
        <title>Novel species of the genus Asticcacaulis isolated from rivers.</title>
        <authorList>
            <person name="Lu H."/>
        </authorList>
    </citation>
    <scope>NUCLEOTIDE SEQUENCE [LARGE SCALE GENOMIC DNA]</scope>
    <source>
        <strain evidence="3 4">DXS10W</strain>
    </source>
</reference>
<organism evidence="3 4">
    <name type="scientific">Asticcacaulis currens</name>
    <dbReference type="NCBI Taxonomy" id="2984210"/>
    <lineage>
        <taxon>Bacteria</taxon>
        <taxon>Pseudomonadati</taxon>
        <taxon>Pseudomonadota</taxon>
        <taxon>Alphaproteobacteria</taxon>
        <taxon>Caulobacterales</taxon>
        <taxon>Caulobacteraceae</taxon>
        <taxon>Asticcacaulis</taxon>
    </lineage>
</organism>